<keyword evidence="1 3" id="KW-0805">Transcription regulation</keyword>
<evidence type="ECO:0000256" key="3">
    <source>
        <dbReference type="RuleBase" id="RU004409"/>
    </source>
</evidence>
<keyword evidence="5" id="KW-1185">Reference proteome</keyword>
<dbReference type="EMBL" id="CP007142">
    <property type="protein sequence ID" value="AJQ97749.1"/>
    <property type="molecule type" value="Genomic_DNA"/>
</dbReference>
<name>A0A0C5W5A3_9GAMM</name>
<sequence length="158" mass="18496">MLQQITNAKERWGGVNDVIDRWLNERQELLVRFCSIEGLEEFQSTPTSVTSKIQSFCDILIDYVSAGHFEVYEKLLKQADQYNDDGRTLYDRVYPELQKNTQENLDFADKYATEELCRQNRASLSSDLSKLGEALENRFQLEDQLIEQLHEVHREKTA</sequence>
<dbReference type="Gene3D" id="1.20.120.1370">
    <property type="entry name" value="Regulator of RNA polymerase sigma(70) subunit, domain 4"/>
    <property type="match status" value="1"/>
</dbReference>
<dbReference type="Proteomes" id="UP000032266">
    <property type="component" value="Chromosome"/>
</dbReference>
<dbReference type="RefSeq" id="WP_044619410.1">
    <property type="nucleotide sequence ID" value="NZ_CP007142.1"/>
</dbReference>
<dbReference type="InterPro" id="IPR007448">
    <property type="entry name" value="Sigma70_reg_Rsd_AlgQ"/>
</dbReference>
<accession>A0A0C5W5A3</accession>
<dbReference type="InterPro" id="IPR038309">
    <property type="entry name" value="Rsd/AlgQ_sf"/>
</dbReference>
<comment type="similarity">
    <text evidence="3">Belongs to the Rsd/AlgQ family.</text>
</comment>
<keyword evidence="2 3" id="KW-0804">Transcription</keyword>
<evidence type="ECO:0000313" key="5">
    <source>
        <dbReference type="Proteomes" id="UP000032266"/>
    </source>
</evidence>
<dbReference type="STRING" id="1445510.YC6258_05721"/>
<gene>
    <name evidence="4" type="ORF">YC6258_05721</name>
</gene>
<evidence type="ECO:0000256" key="2">
    <source>
        <dbReference type="ARBA" id="ARBA00023163"/>
    </source>
</evidence>
<dbReference type="HOGENOM" id="CLU_142729_0_0_6"/>
<dbReference type="AlphaFoldDB" id="A0A0C5W5A3"/>
<evidence type="ECO:0000313" key="4">
    <source>
        <dbReference type="EMBL" id="AJQ97749.1"/>
    </source>
</evidence>
<dbReference type="PATRIC" id="fig|1445510.3.peg.5678"/>
<dbReference type="PIRSF" id="PIRSF016548">
    <property type="entry name" value="Rsd_AlgQ"/>
    <property type="match status" value="1"/>
</dbReference>
<dbReference type="OrthoDB" id="5567237at2"/>
<proteinExistence type="inferred from homology"/>
<dbReference type="GO" id="GO:0006355">
    <property type="term" value="P:regulation of DNA-templated transcription"/>
    <property type="evidence" value="ECO:0007669"/>
    <property type="project" value="InterPro"/>
</dbReference>
<organism evidence="4 5">
    <name type="scientific">Gynuella sunshinyii YC6258</name>
    <dbReference type="NCBI Taxonomy" id="1445510"/>
    <lineage>
        <taxon>Bacteria</taxon>
        <taxon>Pseudomonadati</taxon>
        <taxon>Pseudomonadota</taxon>
        <taxon>Gammaproteobacteria</taxon>
        <taxon>Oceanospirillales</taxon>
        <taxon>Saccharospirillaceae</taxon>
        <taxon>Gynuella</taxon>
    </lineage>
</organism>
<dbReference type="Pfam" id="PF04353">
    <property type="entry name" value="Rsd_AlgQ"/>
    <property type="match status" value="1"/>
</dbReference>
<protein>
    <submittedName>
        <fullName evidence="4">Regulator of sigma D</fullName>
    </submittedName>
</protein>
<evidence type="ECO:0000256" key="1">
    <source>
        <dbReference type="ARBA" id="ARBA00023015"/>
    </source>
</evidence>
<dbReference type="KEGG" id="gsn:YC6258_05721"/>
<reference evidence="4 5" key="1">
    <citation type="submission" date="2014-01" db="EMBL/GenBank/DDBJ databases">
        <title>Full genme sequencing of cellulolytic bacterium Gynuella sunshinyii YC6258T gen. nov., sp. nov.</title>
        <authorList>
            <person name="Khan H."/>
            <person name="Chung E.J."/>
            <person name="Chung Y.R."/>
        </authorList>
    </citation>
    <scope>NUCLEOTIDE SEQUENCE [LARGE SCALE GENOMIC DNA]</scope>
    <source>
        <strain evidence="4 5">YC6258</strain>
    </source>
</reference>
<dbReference type="NCBIfam" id="NF008723">
    <property type="entry name" value="PRK11718.1"/>
    <property type="match status" value="1"/>
</dbReference>